<accession>A0ABD2A7C7</accession>
<dbReference type="AlphaFoldDB" id="A0ABD2A7C7"/>
<evidence type="ECO:0000313" key="2">
    <source>
        <dbReference type="Proteomes" id="UP001607302"/>
    </source>
</evidence>
<dbReference type="EMBL" id="JAUDFV010000154">
    <property type="protein sequence ID" value="KAL2716271.1"/>
    <property type="molecule type" value="Genomic_DNA"/>
</dbReference>
<organism evidence="1 2">
    <name type="scientific">Vespula squamosa</name>
    <name type="common">Southern yellow jacket</name>
    <name type="synonym">Wasp</name>
    <dbReference type="NCBI Taxonomy" id="30214"/>
    <lineage>
        <taxon>Eukaryota</taxon>
        <taxon>Metazoa</taxon>
        <taxon>Ecdysozoa</taxon>
        <taxon>Arthropoda</taxon>
        <taxon>Hexapoda</taxon>
        <taxon>Insecta</taxon>
        <taxon>Pterygota</taxon>
        <taxon>Neoptera</taxon>
        <taxon>Endopterygota</taxon>
        <taxon>Hymenoptera</taxon>
        <taxon>Apocrita</taxon>
        <taxon>Aculeata</taxon>
        <taxon>Vespoidea</taxon>
        <taxon>Vespidae</taxon>
        <taxon>Vespinae</taxon>
        <taxon>Vespula</taxon>
    </lineage>
</organism>
<dbReference type="Proteomes" id="UP001607302">
    <property type="component" value="Unassembled WGS sequence"/>
</dbReference>
<gene>
    <name evidence="1" type="ORF">V1478_013947</name>
</gene>
<reference evidence="1 2" key="1">
    <citation type="journal article" date="2024" name="Ann. Entomol. Soc. Am.">
        <title>Genomic analyses of the southern and eastern yellowjacket wasps (Hymenoptera: Vespidae) reveal evolutionary signatures of social life.</title>
        <authorList>
            <person name="Catto M.A."/>
            <person name="Caine P.B."/>
            <person name="Orr S.E."/>
            <person name="Hunt B.G."/>
            <person name="Goodisman M.A.D."/>
        </authorList>
    </citation>
    <scope>NUCLEOTIDE SEQUENCE [LARGE SCALE GENOMIC DNA]</scope>
    <source>
        <strain evidence="1">233</strain>
        <tissue evidence="1">Head and thorax</tissue>
    </source>
</reference>
<comment type="caution">
    <text evidence="1">The sequence shown here is derived from an EMBL/GenBank/DDBJ whole genome shotgun (WGS) entry which is preliminary data.</text>
</comment>
<name>A0ABD2A7C7_VESSQ</name>
<sequence length="68" mass="8148">MEELEGNERKEEIKEECRGLQYPYETQKTKEEGRKGKKGKKKVEITEFRTYHGRLPYSCGVIWRRLGL</sequence>
<protein>
    <submittedName>
        <fullName evidence="1">Uncharacterized protein</fullName>
    </submittedName>
</protein>
<proteinExistence type="predicted"/>
<evidence type="ECO:0000313" key="1">
    <source>
        <dbReference type="EMBL" id="KAL2716271.1"/>
    </source>
</evidence>
<keyword evidence="2" id="KW-1185">Reference proteome</keyword>
<feature type="non-terminal residue" evidence="1">
    <location>
        <position position="68"/>
    </location>
</feature>